<evidence type="ECO:0000313" key="6">
    <source>
        <dbReference type="Proteomes" id="UP000271162"/>
    </source>
</evidence>
<dbReference type="SUPFAM" id="SSF52540">
    <property type="entry name" value="P-loop containing nucleoside triphosphate hydrolases"/>
    <property type="match status" value="1"/>
</dbReference>
<feature type="domain" description="ATPase AAA-type core" evidence="4">
    <location>
        <begin position="1"/>
        <end position="111"/>
    </location>
</feature>
<proteinExistence type="inferred from homology"/>
<dbReference type="AlphaFoldDB" id="A0A0N4YSQ0"/>
<dbReference type="GO" id="GO:0005634">
    <property type="term" value="C:nucleus"/>
    <property type="evidence" value="ECO:0007669"/>
    <property type="project" value="TreeGrafter"/>
</dbReference>
<gene>
    <name evidence="5" type="ORF">NBR_LOCUS20273</name>
</gene>
<organism evidence="7">
    <name type="scientific">Nippostrongylus brasiliensis</name>
    <name type="common">Rat hookworm</name>
    <dbReference type="NCBI Taxonomy" id="27835"/>
    <lineage>
        <taxon>Eukaryota</taxon>
        <taxon>Metazoa</taxon>
        <taxon>Ecdysozoa</taxon>
        <taxon>Nematoda</taxon>
        <taxon>Chromadorea</taxon>
        <taxon>Rhabditida</taxon>
        <taxon>Rhabditina</taxon>
        <taxon>Rhabditomorpha</taxon>
        <taxon>Strongyloidea</taxon>
        <taxon>Heligmosomidae</taxon>
        <taxon>Nippostrongylus</taxon>
    </lineage>
</organism>
<evidence type="ECO:0000256" key="2">
    <source>
        <dbReference type="ARBA" id="ARBA00022840"/>
    </source>
</evidence>
<reference evidence="7" key="1">
    <citation type="submission" date="2017-02" db="UniProtKB">
        <authorList>
            <consortium name="WormBaseParasite"/>
        </authorList>
    </citation>
    <scope>IDENTIFICATION</scope>
</reference>
<dbReference type="STRING" id="27835.A0A0N4YSQ0"/>
<dbReference type="PROSITE" id="PS00674">
    <property type="entry name" value="AAA"/>
    <property type="match status" value="1"/>
</dbReference>
<dbReference type="InterPro" id="IPR044539">
    <property type="entry name" value="Pch2-like"/>
</dbReference>
<dbReference type="InterPro" id="IPR003959">
    <property type="entry name" value="ATPase_AAA_core"/>
</dbReference>
<name>A0A0N4YSQ0_NIPBR</name>
<dbReference type="GO" id="GO:0007131">
    <property type="term" value="P:reciprocal meiotic recombination"/>
    <property type="evidence" value="ECO:0007669"/>
    <property type="project" value="TreeGrafter"/>
</dbReference>
<evidence type="ECO:0000313" key="5">
    <source>
        <dbReference type="EMBL" id="VDL84010.1"/>
    </source>
</evidence>
<evidence type="ECO:0000313" key="7">
    <source>
        <dbReference type="WBParaSite" id="NBR_0002027201-mRNA-1"/>
    </source>
</evidence>
<comment type="similarity">
    <text evidence="3">Belongs to the AAA ATPase family.</text>
</comment>
<dbReference type="PANTHER" id="PTHR45991:SF1">
    <property type="entry name" value="PACHYTENE CHECKPOINT PROTEIN 2 HOMOLOG"/>
    <property type="match status" value="1"/>
</dbReference>
<keyword evidence="1 3" id="KW-0547">Nucleotide-binding</keyword>
<dbReference type="Proteomes" id="UP000271162">
    <property type="component" value="Unassembled WGS sequence"/>
</dbReference>
<accession>A0A0N4YSQ0</accession>
<reference evidence="5 6" key="2">
    <citation type="submission" date="2018-11" db="EMBL/GenBank/DDBJ databases">
        <authorList>
            <consortium name="Pathogen Informatics"/>
        </authorList>
    </citation>
    <scope>NUCLEOTIDE SEQUENCE [LARGE SCALE GENOMIC DNA]</scope>
</reference>
<dbReference type="InterPro" id="IPR003960">
    <property type="entry name" value="ATPase_AAA_CS"/>
</dbReference>
<keyword evidence="2 3" id="KW-0067">ATP-binding</keyword>
<dbReference type="WBParaSite" id="NBR_0002027201-mRNA-1">
    <property type="protein sequence ID" value="NBR_0002027201-mRNA-1"/>
    <property type="gene ID" value="NBR_0002027201"/>
</dbReference>
<dbReference type="GO" id="GO:0005694">
    <property type="term" value="C:chromosome"/>
    <property type="evidence" value="ECO:0007669"/>
    <property type="project" value="TreeGrafter"/>
</dbReference>
<dbReference type="GO" id="GO:0005524">
    <property type="term" value="F:ATP binding"/>
    <property type="evidence" value="ECO:0007669"/>
    <property type="project" value="UniProtKB-KW"/>
</dbReference>
<dbReference type="Pfam" id="PF00004">
    <property type="entry name" value="AAA"/>
    <property type="match status" value="1"/>
</dbReference>
<dbReference type="OMA" id="GPIMIFI"/>
<evidence type="ECO:0000256" key="3">
    <source>
        <dbReference type="RuleBase" id="RU003651"/>
    </source>
</evidence>
<dbReference type="Gene3D" id="3.40.50.300">
    <property type="entry name" value="P-loop containing nucleotide triphosphate hydrolases"/>
    <property type="match status" value="1"/>
</dbReference>
<protein>
    <submittedName>
        <fullName evidence="7">Putative pachytene checkpoint protein 2 (inferred by orthology to a C. elegans protein)</fullName>
    </submittedName>
</protein>
<dbReference type="GO" id="GO:0016887">
    <property type="term" value="F:ATP hydrolysis activity"/>
    <property type="evidence" value="ECO:0007669"/>
    <property type="project" value="InterPro"/>
</dbReference>
<dbReference type="InterPro" id="IPR027417">
    <property type="entry name" value="P-loop_NTPase"/>
</dbReference>
<sequence>MVEINSHSLFSKWFSESGKLVLRMFDQIDELAEDGRCMVFVLIDEVESLGMSRDASTSRGDPADSIRAVNALLTQIDRIRRRTNVIVLCTSNMEGCLDRALMDRADLVRHVGQPSANAVYSILSKCVEELIRVGPIMIFI</sequence>
<evidence type="ECO:0000259" key="4">
    <source>
        <dbReference type="Pfam" id="PF00004"/>
    </source>
</evidence>
<evidence type="ECO:0000256" key="1">
    <source>
        <dbReference type="ARBA" id="ARBA00022741"/>
    </source>
</evidence>
<keyword evidence="6" id="KW-1185">Reference proteome</keyword>
<dbReference type="EMBL" id="UYSL01024974">
    <property type="protein sequence ID" value="VDL84010.1"/>
    <property type="molecule type" value="Genomic_DNA"/>
</dbReference>
<dbReference type="PANTHER" id="PTHR45991">
    <property type="entry name" value="PACHYTENE CHECKPOINT PROTEIN 2"/>
    <property type="match status" value="1"/>
</dbReference>
<dbReference type="GO" id="GO:0051598">
    <property type="term" value="P:meiotic recombination checkpoint signaling"/>
    <property type="evidence" value="ECO:0007669"/>
    <property type="project" value="TreeGrafter"/>
</dbReference>